<gene>
    <name evidence="2" type="ORF">A2Z78_00595</name>
</gene>
<organism evidence="2 3">
    <name type="scientific">Candidatus Nealsonbacteria bacterium RBG_13_36_15</name>
    <dbReference type="NCBI Taxonomy" id="1801660"/>
    <lineage>
        <taxon>Bacteria</taxon>
        <taxon>Candidatus Nealsoniibacteriota</taxon>
    </lineage>
</organism>
<keyword evidence="1" id="KW-1133">Transmembrane helix</keyword>
<evidence type="ECO:0000313" key="2">
    <source>
        <dbReference type="EMBL" id="OGZ18028.1"/>
    </source>
</evidence>
<accession>A0A1G2DYN2</accession>
<dbReference type="STRING" id="1801660.A2Z78_00595"/>
<name>A0A1G2DYN2_9BACT</name>
<proteinExistence type="predicted"/>
<evidence type="ECO:0000313" key="3">
    <source>
        <dbReference type="Proteomes" id="UP000176752"/>
    </source>
</evidence>
<dbReference type="AlphaFoldDB" id="A0A1G2DYN2"/>
<keyword evidence="1" id="KW-0812">Transmembrane</keyword>
<evidence type="ECO:0000256" key="1">
    <source>
        <dbReference type="SAM" id="Phobius"/>
    </source>
</evidence>
<reference evidence="2 3" key="1">
    <citation type="journal article" date="2016" name="Nat. Commun.">
        <title>Thousands of microbial genomes shed light on interconnected biogeochemical processes in an aquifer system.</title>
        <authorList>
            <person name="Anantharaman K."/>
            <person name="Brown C.T."/>
            <person name="Hug L.A."/>
            <person name="Sharon I."/>
            <person name="Castelle C.J."/>
            <person name="Probst A.J."/>
            <person name="Thomas B.C."/>
            <person name="Singh A."/>
            <person name="Wilkins M.J."/>
            <person name="Karaoz U."/>
            <person name="Brodie E.L."/>
            <person name="Williams K.H."/>
            <person name="Hubbard S.S."/>
            <person name="Banfield J.F."/>
        </authorList>
    </citation>
    <scope>NUCLEOTIDE SEQUENCE [LARGE SCALE GENOMIC DNA]</scope>
</reference>
<keyword evidence="1" id="KW-0472">Membrane</keyword>
<sequence length="115" mass="13495">MQNTLAVNYFVFSSRPLILGRKLNLKIICLLSFVLIWTLFILYIFQINSIIQNNYLIKNYEKESNLLSEETKNLEIKFAQINTLENIESLIKDLSYEKIEKISYIQLIGSQVVTK</sequence>
<evidence type="ECO:0008006" key="4">
    <source>
        <dbReference type="Google" id="ProtNLM"/>
    </source>
</evidence>
<feature type="transmembrane region" description="Helical" evidence="1">
    <location>
        <begin position="23"/>
        <end position="45"/>
    </location>
</feature>
<comment type="caution">
    <text evidence="2">The sequence shown here is derived from an EMBL/GenBank/DDBJ whole genome shotgun (WGS) entry which is preliminary data.</text>
</comment>
<dbReference type="EMBL" id="MHLV01000007">
    <property type="protein sequence ID" value="OGZ18028.1"/>
    <property type="molecule type" value="Genomic_DNA"/>
</dbReference>
<dbReference type="Proteomes" id="UP000176752">
    <property type="component" value="Unassembled WGS sequence"/>
</dbReference>
<protein>
    <recommendedName>
        <fullName evidence="4">Cell division protein FtsL</fullName>
    </recommendedName>
</protein>